<dbReference type="Gene3D" id="3.40.50.1820">
    <property type="entry name" value="alpha/beta hydrolase"/>
    <property type="match status" value="1"/>
</dbReference>
<dbReference type="Pfam" id="PF26363">
    <property type="entry name" value="Phospholipase-like"/>
    <property type="match status" value="1"/>
</dbReference>
<organism evidence="2 3">
    <name type="scientific">Lysobacter gummosus</name>
    <dbReference type="NCBI Taxonomy" id="262324"/>
    <lineage>
        <taxon>Bacteria</taxon>
        <taxon>Pseudomonadati</taxon>
        <taxon>Pseudomonadota</taxon>
        <taxon>Gammaproteobacteria</taxon>
        <taxon>Lysobacterales</taxon>
        <taxon>Lysobacteraceae</taxon>
        <taxon>Lysobacter</taxon>
    </lineage>
</organism>
<name>A0ABY3XBB4_9GAMM</name>
<dbReference type="SUPFAM" id="SSF53474">
    <property type="entry name" value="alpha/beta-Hydrolases"/>
    <property type="match status" value="1"/>
</dbReference>
<dbReference type="InterPro" id="IPR029058">
    <property type="entry name" value="AB_hydrolase_fold"/>
</dbReference>
<proteinExistence type="predicted"/>
<evidence type="ECO:0000256" key="1">
    <source>
        <dbReference type="SAM" id="MobiDB-lite"/>
    </source>
</evidence>
<evidence type="ECO:0000313" key="2">
    <source>
        <dbReference type="EMBL" id="UNP29854.1"/>
    </source>
</evidence>
<gene>
    <name evidence="2" type="ORF">MOV92_00770</name>
</gene>
<evidence type="ECO:0000313" key="3">
    <source>
        <dbReference type="Proteomes" id="UP000829194"/>
    </source>
</evidence>
<reference evidence="2 3" key="1">
    <citation type="submission" date="2022-03" db="EMBL/GenBank/DDBJ databases">
        <title>Complete genome sequence of Lysobacter capsici VKM B-2533 and Lysobacter gummosus 10.1.1, promising sources of lytic agents.</title>
        <authorList>
            <person name="Tarlachkov S.V."/>
            <person name="Kudryakova I.V."/>
            <person name="Afoshin A.S."/>
            <person name="Leontyevskaya E.A."/>
            <person name="Leontyevskaya N.V."/>
        </authorList>
    </citation>
    <scope>NUCLEOTIDE SEQUENCE [LARGE SCALE GENOMIC DNA]</scope>
    <source>
        <strain evidence="2 3">10.1.1</strain>
    </source>
</reference>
<dbReference type="RefSeq" id="WP_057941169.1">
    <property type="nucleotide sequence ID" value="NZ_CP011131.1"/>
</dbReference>
<keyword evidence="3" id="KW-1185">Reference proteome</keyword>
<protein>
    <submittedName>
        <fullName evidence="2">DUF2974 domain-containing protein</fullName>
    </submittedName>
</protein>
<feature type="compositionally biased region" description="Pro residues" evidence="1">
    <location>
        <begin position="22"/>
        <end position="35"/>
    </location>
</feature>
<dbReference type="EMBL" id="CP093547">
    <property type="protein sequence ID" value="UNP29854.1"/>
    <property type="molecule type" value="Genomic_DNA"/>
</dbReference>
<dbReference type="Proteomes" id="UP000829194">
    <property type="component" value="Chromosome"/>
</dbReference>
<sequence length="489" mass="50605">MSWTDITNPLRFAINQYLHQQPLPPAPPPPPPPPVEAKVELPYSPHVPVPQAQQTPFSDQLRGQQPQKEIDTALAELSSDVYEPSRTGAAGWTKLTPDQLINLKGADGKPAGIDPASLDTTGTGFRAAVYTNGDGQYVVAFAGTNDAGGDLIADGGQGFGINTPQYNQAVTLAKEAEAAFGDNVVFTGHSLGGGLASTAALATGNTAVTFNAAGLSNDTLRDLGFTPHDARSQAEDGQIRRYNVDGDPLTGAQQGVELINGMPDAVGYELNLAHPGGWANPLTAHGSATVIEAMKTQTPTPTPGIEGDELGLLDRAAEDVSETALDLVGDAGNEFGELMVNGYQHGANFVDDVKNVASNEYADGRYFDGTFKLAGDLTEGVLNFAGDSAHGAFNLAGDTLQGAGELTGGLIRDVGEYVGLKGTGETVAGWVEDGGEWLGNRAEDLGGLTETVIDGVGTAAEVTFDVAGDVVEGGVNVVKDVGSFLNPFD</sequence>
<feature type="compositionally biased region" description="Polar residues" evidence="1">
    <location>
        <begin position="51"/>
        <end position="67"/>
    </location>
</feature>
<feature type="region of interest" description="Disordered" evidence="1">
    <location>
        <begin position="20"/>
        <end position="67"/>
    </location>
</feature>
<accession>A0ABY3XBB4</accession>